<dbReference type="AlphaFoldDB" id="A0AAV7NEW9"/>
<dbReference type="Proteomes" id="UP001066276">
    <property type="component" value="Chromosome 8"/>
</dbReference>
<name>A0AAV7NEW9_PLEWA</name>
<dbReference type="EMBL" id="JANPWB010000012">
    <property type="protein sequence ID" value="KAJ1113239.1"/>
    <property type="molecule type" value="Genomic_DNA"/>
</dbReference>
<feature type="region of interest" description="Disordered" evidence="1">
    <location>
        <begin position="1"/>
        <end position="118"/>
    </location>
</feature>
<reference evidence="2" key="1">
    <citation type="journal article" date="2022" name="bioRxiv">
        <title>Sequencing and chromosome-scale assembly of the giantPleurodeles waltlgenome.</title>
        <authorList>
            <person name="Brown T."/>
            <person name="Elewa A."/>
            <person name="Iarovenko S."/>
            <person name="Subramanian E."/>
            <person name="Araus A.J."/>
            <person name="Petzold A."/>
            <person name="Susuki M."/>
            <person name="Suzuki K.-i.T."/>
            <person name="Hayashi T."/>
            <person name="Toyoda A."/>
            <person name="Oliveira C."/>
            <person name="Osipova E."/>
            <person name="Leigh N.D."/>
            <person name="Simon A."/>
            <person name="Yun M.H."/>
        </authorList>
    </citation>
    <scope>NUCLEOTIDE SEQUENCE</scope>
    <source>
        <strain evidence="2">20211129_DDA</strain>
        <tissue evidence="2">Liver</tissue>
    </source>
</reference>
<keyword evidence="3" id="KW-1185">Reference proteome</keyword>
<protein>
    <submittedName>
        <fullName evidence="2">Uncharacterized protein</fullName>
    </submittedName>
</protein>
<gene>
    <name evidence="2" type="ORF">NDU88_001493</name>
</gene>
<comment type="caution">
    <text evidence="2">The sequence shown here is derived from an EMBL/GenBank/DDBJ whole genome shotgun (WGS) entry which is preliminary data.</text>
</comment>
<accession>A0AAV7NEW9</accession>
<proteinExistence type="predicted"/>
<evidence type="ECO:0000256" key="1">
    <source>
        <dbReference type="SAM" id="MobiDB-lite"/>
    </source>
</evidence>
<sequence>MTCRVSAWGSPSSTLEGQQGRPLTGRPLLPSSTCLGEQRYPGQPLQPAPTLPHRQDQQRPGEQTNCSPRPQRLSRHTIHQPRGSKGPCTTPGATRGRREPPLKSTGPPGAPLLTGSGY</sequence>
<organism evidence="2 3">
    <name type="scientific">Pleurodeles waltl</name>
    <name type="common">Iberian ribbed newt</name>
    <dbReference type="NCBI Taxonomy" id="8319"/>
    <lineage>
        <taxon>Eukaryota</taxon>
        <taxon>Metazoa</taxon>
        <taxon>Chordata</taxon>
        <taxon>Craniata</taxon>
        <taxon>Vertebrata</taxon>
        <taxon>Euteleostomi</taxon>
        <taxon>Amphibia</taxon>
        <taxon>Batrachia</taxon>
        <taxon>Caudata</taxon>
        <taxon>Salamandroidea</taxon>
        <taxon>Salamandridae</taxon>
        <taxon>Pleurodelinae</taxon>
        <taxon>Pleurodeles</taxon>
    </lineage>
</organism>
<evidence type="ECO:0000313" key="3">
    <source>
        <dbReference type="Proteomes" id="UP001066276"/>
    </source>
</evidence>
<evidence type="ECO:0000313" key="2">
    <source>
        <dbReference type="EMBL" id="KAJ1113239.1"/>
    </source>
</evidence>